<keyword evidence="3" id="KW-1185">Reference proteome</keyword>
<feature type="compositionally biased region" description="Polar residues" evidence="1">
    <location>
        <begin position="251"/>
        <end position="261"/>
    </location>
</feature>
<dbReference type="AlphaFoldDB" id="A0AAJ0A735"/>
<sequence>MGTCQQIETYPGMVLPIGAGYTLNYAGEVQKNSIRWAYFKEDFTSVGPNANLGDARTRLSQETWFTFTDCRYRYKGGTWGVFRGVWARAGQSDPREPRSKRTREKLQYVGGRLRDRAPLWLWDEAHSSKMPVLGRGLSVSPPASPRTARGSGRLRQRDHEGQKDYRYYSPAKPRKPSLPARRKSNLDQRPSIPYRPDRRRRNYDEDDESEELRSEPNSATCSDYASTSEYMTDYPSDDDSDSVVTYEDRSPLSTPRSALQRENSRHDVHMEKDRSSRLERRTPRRRSIRQRLNEKAEIPAARQKFGVTAMLQGLEETEGVDHTGLKILAGVRKMEDE</sequence>
<dbReference type="Proteomes" id="UP001224890">
    <property type="component" value="Unassembled WGS sequence"/>
</dbReference>
<feature type="compositionally biased region" description="Polar residues" evidence="1">
    <location>
        <begin position="215"/>
        <end position="230"/>
    </location>
</feature>
<dbReference type="GeneID" id="85464756"/>
<feature type="region of interest" description="Disordered" evidence="1">
    <location>
        <begin position="132"/>
        <end position="285"/>
    </location>
</feature>
<proteinExistence type="predicted"/>
<feature type="compositionally biased region" description="Basic and acidic residues" evidence="1">
    <location>
        <begin position="262"/>
        <end position="281"/>
    </location>
</feature>
<reference evidence="2" key="1">
    <citation type="submission" date="2021-06" db="EMBL/GenBank/DDBJ databases">
        <title>Comparative genomics, transcriptomics and evolutionary studies reveal genomic signatures of adaptation to plant cell wall in hemibiotrophic fungi.</title>
        <authorList>
            <consortium name="DOE Joint Genome Institute"/>
            <person name="Baroncelli R."/>
            <person name="Diaz J.F."/>
            <person name="Benocci T."/>
            <person name="Peng M."/>
            <person name="Battaglia E."/>
            <person name="Haridas S."/>
            <person name="Andreopoulos W."/>
            <person name="Labutti K."/>
            <person name="Pangilinan J."/>
            <person name="Floch G.L."/>
            <person name="Makela M.R."/>
            <person name="Henrissat B."/>
            <person name="Grigoriev I.V."/>
            <person name="Crouch J.A."/>
            <person name="De Vries R.P."/>
            <person name="Sukno S.A."/>
            <person name="Thon M.R."/>
        </authorList>
    </citation>
    <scope>NUCLEOTIDE SEQUENCE</scope>
    <source>
        <strain evidence="2">CBS 193.32</strain>
    </source>
</reference>
<protein>
    <submittedName>
        <fullName evidence="2">Uncharacterized protein</fullName>
    </submittedName>
</protein>
<feature type="compositionally biased region" description="Basic residues" evidence="1">
    <location>
        <begin position="172"/>
        <end position="183"/>
    </location>
</feature>
<accession>A0AAJ0A735</accession>
<evidence type="ECO:0000256" key="1">
    <source>
        <dbReference type="SAM" id="MobiDB-lite"/>
    </source>
</evidence>
<evidence type="ECO:0000313" key="3">
    <source>
        <dbReference type="Proteomes" id="UP001224890"/>
    </source>
</evidence>
<name>A0AAJ0A735_9PEZI</name>
<evidence type="ECO:0000313" key="2">
    <source>
        <dbReference type="EMBL" id="KAK1657741.1"/>
    </source>
</evidence>
<comment type="caution">
    <text evidence="2">The sequence shown here is derived from an EMBL/GenBank/DDBJ whole genome shotgun (WGS) entry which is preliminary data.</text>
</comment>
<organism evidence="2 3">
    <name type="scientific">Colletotrichum godetiae</name>
    <dbReference type="NCBI Taxonomy" id="1209918"/>
    <lineage>
        <taxon>Eukaryota</taxon>
        <taxon>Fungi</taxon>
        <taxon>Dikarya</taxon>
        <taxon>Ascomycota</taxon>
        <taxon>Pezizomycotina</taxon>
        <taxon>Sordariomycetes</taxon>
        <taxon>Hypocreomycetidae</taxon>
        <taxon>Glomerellales</taxon>
        <taxon>Glomerellaceae</taxon>
        <taxon>Colletotrichum</taxon>
        <taxon>Colletotrichum acutatum species complex</taxon>
    </lineage>
</organism>
<gene>
    <name evidence="2" type="ORF">BDP55DRAFT_734664</name>
</gene>
<dbReference type="EMBL" id="JAHMHR010000085">
    <property type="protein sequence ID" value="KAK1657741.1"/>
    <property type="molecule type" value="Genomic_DNA"/>
</dbReference>
<feature type="compositionally biased region" description="Basic and acidic residues" evidence="1">
    <location>
        <begin position="155"/>
        <end position="166"/>
    </location>
</feature>
<dbReference type="RefSeq" id="XP_060422505.1">
    <property type="nucleotide sequence ID" value="XM_060580230.1"/>
</dbReference>